<sequence>MGIRAPPVENNNYEIKSSLINMVQSSKFHILPMEDPLDHLDQFDMMCGTVKINGISEDAFKLRLFPFSLGDRARTWEKNLPVGSVTSWDQCKRATKDKDVIHYTEGCNQR</sequence>
<accession>A0ABM0V6V5</accession>
<protein>
    <submittedName>
        <fullName evidence="2">Uncharacterized protein LOC104734019</fullName>
    </submittedName>
</protein>
<reference evidence="2" key="2">
    <citation type="submission" date="2025-08" db="UniProtKB">
        <authorList>
            <consortium name="RefSeq"/>
        </authorList>
    </citation>
    <scope>IDENTIFICATION</scope>
    <source>
        <tissue evidence="2">Leaf</tissue>
    </source>
</reference>
<proteinExistence type="predicted"/>
<keyword evidence="1" id="KW-1185">Reference proteome</keyword>
<dbReference type="PANTHER" id="PTHR33223:SF11">
    <property type="entry name" value="ELEMENT PROTEIN, PUTATIVE-RELATED"/>
    <property type="match status" value="1"/>
</dbReference>
<name>A0ABM0V6V5_CAMSA</name>
<reference evidence="1" key="1">
    <citation type="journal article" date="2014" name="Nat. Commun.">
        <title>The emerging biofuel crop Camelina sativa retains a highly undifferentiated hexaploid genome structure.</title>
        <authorList>
            <person name="Kagale S."/>
            <person name="Koh C."/>
            <person name="Nixon J."/>
            <person name="Bollina V."/>
            <person name="Clarke W.E."/>
            <person name="Tuteja R."/>
            <person name="Spillane C."/>
            <person name="Robinson S.J."/>
            <person name="Links M.G."/>
            <person name="Clarke C."/>
            <person name="Higgins E.E."/>
            <person name="Huebert T."/>
            <person name="Sharpe A.G."/>
            <person name="Parkin I.A."/>
        </authorList>
    </citation>
    <scope>NUCLEOTIDE SEQUENCE [LARGE SCALE GENOMIC DNA]</scope>
    <source>
        <strain evidence="1">cv. DH55</strain>
    </source>
</reference>
<dbReference type="GeneID" id="104734019"/>
<dbReference type="RefSeq" id="XP_010451832.1">
    <property type="nucleotide sequence ID" value="XM_010453530.1"/>
</dbReference>
<evidence type="ECO:0000313" key="1">
    <source>
        <dbReference type="Proteomes" id="UP000694864"/>
    </source>
</evidence>
<dbReference type="Proteomes" id="UP000694864">
    <property type="component" value="Chromosome 12"/>
</dbReference>
<dbReference type="PANTHER" id="PTHR33223">
    <property type="entry name" value="CCHC-TYPE DOMAIN-CONTAINING PROTEIN"/>
    <property type="match status" value="1"/>
</dbReference>
<organism evidence="1 2">
    <name type="scientific">Camelina sativa</name>
    <name type="common">False flax</name>
    <name type="synonym">Myagrum sativum</name>
    <dbReference type="NCBI Taxonomy" id="90675"/>
    <lineage>
        <taxon>Eukaryota</taxon>
        <taxon>Viridiplantae</taxon>
        <taxon>Streptophyta</taxon>
        <taxon>Embryophyta</taxon>
        <taxon>Tracheophyta</taxon>
        <taxon>Spermatophyta</taxon>
        <taxon>Magnoliopsida</taxon>
        <taxon>eudicotyledons</taxon>
        <taxon>Gunneridae</taxon>
        <taxon>Pentapetalae</taxon>
        <taxon>rosids</taxon>
        <taxon>malvids</taxon>
        <taxon>Brassicales</taxon>
        <taxon>Brassicaceae</taxon>
        <taxon>Camelineae</taxon>
        <taxon>Camelina</taxon>
    </lineage>
</organism>
<gene>
    <name evidence="2" type="primary">LOC104734019</name>
</gene>
<evidence type="ECO:0000313" key="2">
    <source>
        <dbReference type="RefSeq" id="XP_010451832.1"/>
    </source>
</evidence>